<keyword evidence="4 10" id="KW-0547">Nucleotide-binding</keyword>
<evidence type="ECO:0000256" key="5">
    <source>
        <dbReference type="ARBA" id="ARBA00022832"/>
    </source>
</evidence>
<dbReference type="NCBIfam" id="NF041504">
    <property type="entry name" value="AccA_sub"/>
    <property type="match status" value="1"/>
</dbReference>
<keyword evidence="7 10" id="KW-0443">Lipid metabolism</keyword>
<keyword evidence="10" id="KW-0963">Cytoplasm</keyword>
<gene>
    <name evidence="10" type="primary">accA</name>
    <name evidence="12" type="ORF">SAMN04488579_101158</name>
</gene>
<dbReference type="EMBL" id="FNOU01000001">
    <property type="protein sequence ID" value="SDX32469.1"/>
    <property type="molecule type" value="Genomic_DNA"/>
</dbReference>
<dbReference type="GO" id="GO:2001295">
    <property type="term" value="P:malonyl-CoA biosynthetic process"/>
    <property type="evidence" value="ECO:0007669"/>
    <property type="project" value="UniProtKB-UniRule"/>
</dbReference>
<dbReference type="HAMAP" id="MF_00823">
    <property type="entry name" value="AcetylCoA_CT_alpha"/>
    <property type="match status" value="1"/>
</dbReference>
<evidence type="ECO:0000256" key="3">
    <source>
        <dbReference type="ARBA" id="ARBA00022679"/>
    </source>
</evidence>
<dbReference type="AlphaFoldDB" id="A0A1H3AUE9"/>
<dbReference type="GO" id="GO:0006633">
    <property type="term" value="P:fatty acid biosynthetic process"/>
    <property type="evidence" value="ECO:0007669"/>
    <property type="project" value="UniProtKB-KW"/>
</dbReference>
<protein>
    <recommendedName>
        <fullName evidence="10">Acetyl-coenzyme A carboxylase carboxyl transferase subunit alpha</fullName>
        <shortName evidence="10">ACCase subunit alpha</shortName>
        <shortName evidence="10">Acetyl-CoA carboxylase carboxyltransferase subunit alpha</shortName>
        <ecNumber evidence="10">2.1.3.15</ecNumber>
    </recommendedName>
</protein>
<dbReference type="GO" id="GO:0016743">
    <property type="term" value="F:carboxyl- or carbamoyltransferase activity"/>
    <property type="evidence" value="ECO:0007669"/>
    <property type="project" value="UniProtKB-UniRule"/>
</dbReference>
<keyword evidence="5 10" id="KW-0276">Fatty acid metabolism</keyword>
<comment type="pathway">
    <text evidence="1 10">Lipid metabolism; malonyl-CoA biosynthesis; malonyl-CoA from acetyl-CoA: step 1/1.</text>
</comment>
<evidence type="ECO:0000259" key="11">
    <source>
        <dbReference type="PROSITE" id="PS50989"/>
    </source>
</evidence>
<dbReference type="Gene3D" id="3.90.226.10">
    <property type="entry name" value="2-enoyl-CoA Hydratase, Chain A, domain 1"/>
    <property type="match status" value="1"/>
</dbReference>
<accession>A0A1H3AUE9</accession>
<dbReference type="GO" id="GO:0005524">
    <property type="term" value="F:ATP binding"/>
    <property type="evidence" value="ECO:0007669"/>
    <property type="project" value="UniProtKB-KW"/>
</dbReference>
<reference evidence="13" key="1">
    <citation type="submission" date="2016-10" db="EMBL/GenBank/DDBJ databases">
        <authorList>
            <person name="Varghese N."/>
            <person name="Submissions S."/>
        </authorList>
    </citation>
    <scope>NUCLEOTIDE SEQUENCE [LARGE SCALE GENOMIC DNA]</scope>
    <source>
        <strain evidence="13">VPI 5359</strain>
    </source>
</reference>
<proteinExistence type="inferred from homology"/>
<dbReference type="NCBIfam" id="TIGR00513">
    <property type="entry name" value="accA"/>
    <property type="match status" value="1"/>
</dbReference>
<dbReference type="STRING" id="1528.SAMN04488579_101158"/>
<dbReference type="SUPFAM" id="SSF52096">
    <property type="entry name" value="ClpP/crotonase"/>
    <property type="match status" value="1"/>
</dbReference>
<evidence type="ECO:0000256" key="2">
    <source>
        <dbReference type="ARBA" id="ARBA00022516"/>
    </source>
</evidence>
<evidence type="ECO:0000256" key="7">
    <source>
        <dbReference type="ARBA" id="ARBA00023098"/>
    </source>
</evidence>
<dbReference type="PANTHER" id="PTHR42853">
    <property type="entry name" value="ACETYL-COENZYME A CARBOXYLASE CARBOXYL TRANSFERASE SUBUNIT ALPHA"/>
    <property type="match status" value="1"/>
</dbReference>
<keyword evidence="8 10" id="KW-0275">Fatty acid biosynthesis</keyword>
<dbReference type="PANTHER" id="PTHR42853:SF3">
    <property type="entry name" value="ACETYL-COENZYME A CARBOXYLASE CARBOXYL TRANSFERASE SUBUNIT ALPHA, CHLOROPLASTIC"/>
    <property type="match status" value="1"/>
</dbReference>
<keyword evidence="13" id="KW-1185">Reference proteome</keyword>
<evidence type="ECO:0000256" key="4">
    <source>
        <dbReference type="ARBA" id="ARBA00022741"/>
    </source>
</evidence>
<keyword evidence="3 10" id="KW-0808">Transferase</keyword>
<evidence type="ECO:0000256" key="9">
    <source>
        <dbReference type="ARBA" id="ARBA00049152"/>
    </source>
</evidence>
<dbReference type="GO" id="GO:0009317">
    <property type="term" value="C:acetyl-CoA carboxylase complex"/>
    <property type="evidence" value="ECO:0007669"/>
    <property type="project" value="InterPro"/>
</dbReference>
<comment type="similarity">
    <text evidence="10">Belongs to the AccA family.</text>
</comment>
<comment type="catalytic activity">
    <reaction evidence="9 10">
        <text>N(6)-carboxybiotinyl-L-lysyl-[protein] + acetyl-CoA = N(6)-biotinyl-L-lysyl-[protein] + malonyl-CoA</text>
        <dbReference type="Rhea" id="RHEA:54728"/>
        <dbReference type="Rhea" id="RHEA-COMP:10505"/>
        <dbReference type="Rhea" id="RHEA-COMP:10506"/>
        <dbReference type="ChEBI" id="CHEBI:57288"/>
        <dbReference type="ChEBI" id="CHEBI:57384"/>
        <dbReference type="ChEBI" id="CHEBI:83144"/>
        <dbReference type="ChEBI" id="CHEBI:83145"/>
        <dbReference type="EC" id="2.1.3.15"/>
    </reaction>
</comment>
<dbReference type="UniPathway" id="UPA00655">
    <property type="reaction ID" value="UER00711"/>
</dbReference>
<evidence type="ECO:0000256" key="8">
    <source>
        <dbReference type="ARBA" id="ARBA00023160"/>
    </source>
</evidence>
<comment type="subcellular location">
    <subcellularLocation>
        <location evidence="10">Cytoplasm</location>
    </subcellularLocation>
</comment>
<evidence type="ECO:0000313" key="12">
    <source>
        <dbReference type="EMBL" id="SDX32469.1"/>
    </source>
</evidence>
<dbReference type="NCBIfam" id="NF004344">
    <property type="entry name" value="PRK05724.1"/>
    <property type="match status" value="1"/>
</dbReference>
<dbReference type="Pfam" id="PF03255">
    <property type="entry name" value="ACCA"/>
    <property type="match status" value="1"/>
</dbReference>
<dbReference type="Proteomes" id="UP000199652">
    <property type="component" value="Unassembled WGS sequence"/>
</dbReference>
<keyword evidence="2 10" id="KW-0444">Lipid biosynthesis</keyword>
<dbReference type="InterPro" id="IPR011763">
    <property type="entry name" value="COA_CT_C"/>
</dbReference>
<dbReference type="OrthoDB" id="9808023at2"/>
<dbReference type="GO" id="GO:0003989">
    <property type="term" value="F:acetyl-CoA carboxylase activity"/>
    <property type="evidence" value="ECO:0007669"/>
    <property type="project" value="InterPro"/>
</dbReference>
<evidence type="ECO:0000256" key="10">
    <source>
        <dbReference type="HAMAP-Rule" id="MF_00823"/>
    </source>
</evidence>
<evidence type="ECO:0000313" key="13">
    <source>
        <dbReference type="Proteomes" id="UP000199652"/>
    </source>
</evidence>
<dbReference type="RefSeq" id="WP_090242459.1">
    <property type="nucleotide sequence ID" value="NZ_FNOU01000001.1"/>
</dbReference>
<dbReference type="PRINTS" id="PR01069">
    <property type="entry name" value="ACCCTRFRASEA"/>
</dbReference>
<evidence type="ECO:0000256" key="1">
    <source>
        <dbReference type="ARBA" id="ARBA00004956"/>
    </source>
</evidence>
<dbReference type="PROSITE" id="PS50989">
    <property type="entry name" value="COA_CT_CTER"/>
    <property type="match status" value="1"/>
</dbReference>
<sequence length="325" mass="35778">MIAEIEKRILTIDQELSALDQPSSDADRLRRTQLLRNKKEMLALCLDLSPSDKVYLARHPERPGVVDYIDALFTDFFEQRGDRHCGEDPSILGGIARYKGRPVTVIGHRKGKDLNENLRCNFGMPSPEGYRKALRLMMAAQKFGRPIITFIDTPGAYPGLDAESKGQGEAIARNLMEMSGLTVPIITIVTGEGGSGGALALGVANGIYMLEHAVYSVLSPEGFAAILWKDAARSEEACGVMKLTAQDLKALGVIDGVIPEPLGGAHRKPRAVFDAVDQIIDLELRTMERTNGNELAARRYKKFREFGQSLPKARIFEKENTHDGN</sequence>
<organism evidence="12 13">
    <name type="scientific">Eubacterium barkeri</name>
    <name type="common">Clostridium barkeri</name>
    <dbReference type="NCBI Taxonomy" id="1528"/>
    <lineage>
        <taxon>Bacteria</taxon>
        <taxon>Bacillati</taxon>
        <taxon>Bacillota</taxon>
        <taxon>Clostridia</taxon>
        <taxon>Eubacteriales</taxon>
        <taxon>Eubacteriaceae</taxon>
        <taxon>Eubacterium</taxon>
    </lineage>
</organism>
<keyword evidence="6 10" id="KW-0067">ATP-binding</keyword>
<name>A0A1H3AUE9_EUBBA</name>
<dbReference type="InterPro" id="IPR029045">
    <property type="entry name" value="ClpP/crotonase-like_dom_sf"/>
</dbReference>
<feature type="domain" description="CoA carboxyltransferase C-terminal" evidence="11">
    <location>
        <begin position="36"/>
        <end position="286"/>
    </location>
</feature>
<comment type="function">
    <text evidence="10">Component of the acetyl coenzyme A carboxylase (ACC) complex. First, biotin carboxylase catalyzes the carboxylation of biotin on its carrier protein (BCCP) and then the CO(2) group is transferred by the carboxyltransferase to acetyl-CoA to form malonyl-CoA.</text>
</comment>
<evidence type="ECO:0000256" key="6">
    <source>
        <dbReference type="ARBA" id="ARBA00022840"/>
    </source>
</evidence>
<comment type="subunit">
    <text evidence="10">Acetyl-CoA carboxylase is a heterohexamer composed of biotin carboxyl carrier protein (AccB), biotin carboxylase (AccC) and two subunits each of ACCase subunit alpha (AccA) and ACCase subunit beta (AccD).</text>
</comment>
<dbReference type="InterPro" id="IPR001095">
    <property type="entry name" value="Acetyl_CoA_COase_a_su"/>
</dbReference>
<dbReference type="EC" id="2.1.3.15" evidence="10"/>